<feature type="region of interest" description="Disordered" evidence="1">
    <location>
        <begin position="1"/>
        <end position="95"/>
    </location>
</feature>
<dbReference type="OrthoDB" id="2530369at2759"/>
<accession>A0A9P7B991</accession>
<proteinExistence type="predicted"/>
<dbReference type="Proteomes" id="UP000777482">
    <property type="component" value="Unassembled WGS sequence"/>
</dbReference>
<feature type="compositionally biased region" description="Low complexity" evidence="1">
    <location>
        <begin position="57"/>
        <end position="80"/>
    </location>
</feature>
<name>A0A9P7B991_RHOMI</name>
<protein>
    <submittedName>
        <fullName evidence="2">Uncharacterized protein</fullName>
    </submittedName>
</protein>
<comment type="caution">
    <text evidence="2">The sequence shown here is derived from an EMBL/GenBank/DDBJ whole genome shotgun (WGS) entry which is preliminary data.</text>
</comment>
<feature type="compositionally biased region" description="Polar residues" evidence="1">
    <location>
        <begin position="1"/>
        <end position="14"/>
    </location>
</feature>
<dbReference type="AlphaFoldDB" id="A0A9P7B991"/>
<keyword evidence="3" id="KW-1185">Reference proteome</keyword>
<evidence type="ECO:0000256" key="1">
    <source>
        <dbReference type="SAM" id="MobiDB-lite"/>
    </source>
</evidence>
<sequence length="172" mass="18312">MVLCTSSKGATATQKLARRSTIGPRRLDLVHPANDVDSGARGLESKPDQAMSRRVARSGQRASASRSLSPSSSSHAAGSSNDDDSDLPTSVVTSEAQLARRPVVVAYLKPNPPHPDAGTRTSSPPQLAKRCHYIGTFFRRIDCNAPANSTWIPYSHAPTASAVPSSLNRHED</sequence>
<organism evidence="2 3">
    <name type="scientific">Rhodotorula mucilaginosa</name>
    <name type="common">Yeast</name>
    <name type="synonym">Rhodotorula rubra</name>
    <dbReference type="NCBI Taxonomy" id="5537"/>
    <lineage>
        <taxon>Eukaryota</taxon>
        <taxon>Fungi</taxon>
        <taxon>Dikarya</taxon>
        <taxon>Basidiomycota</taxon>
        <taxon>Pucciniomycotina</taxon>
        <taxon>Microbotryomycetes</taxon>
        <taxon>Sporidiobolales</taxon>
        <taxon>Sporidiobolaceae</taxon>
        <taxon>Rhodotorula</taxon>
    </lineage>
</organism>
<dbReference type="EMBL" id="PUHQ01000010">
    <property type="protein sequence ID" value="KAG0665149.1"/>
    <property type="molecule type" value="Genomic_DNA"/>
</dbReference>
<evidence type="ECO:0000313" key="3">
    <source>
        <dbReference type="Proteomes" id="UP000777482"/>
    </source>
</evidence>
<gene>
    <name evidence="2" type="ORF">C6P46_000246</name>
</gene>
<evidence type="ECO:0000313" key="2">
    <source>
        <dbReference type="EMBL" id="KAG0665149.1"/>
    </source>
</evidence>
<reference evidence="2 3" key="1">
    <citation type="submission" date="2020-11" db="EMBL/GenBank/DDBJ databases">
        <title>Kefir isolates.</title>
        <authorList>
            <person name="Marcisauskas S."/>
            <person name="Kim Y."/>
            <person name="Blasche S."/>
        </authorList>
    </citation>
    <scope>NUCLEOTIDE SEQUENCE [LARGE SCALE GENOMIC DNA]</scope>
    <source>
        <strain evidence="2 3">KR</strain>
    </source>
</reference>